<dbReference type="Proteomes" id="UP000282483">
    <property type="component" value="Chromosome"/>
</dbReference>
<name>A0A2Z5UXD5_9COXI</name>
<reference evidence="1 2" key="1">
    <citation type="submission" date="2017-03" db="EMBL/GenBank/DDBJ databases">
        <title>The genome sequence of Candidatus Rickettsiella viridis.</title>
        <authorList>
            <person name="Nikoh N."/>
            <person name="Tsuchida T."/>
            <person name="Yamaguchi K."/>
            <person name="Maeda T."/>
            <person name="Shigenobu S."/>
            <person name="Fukatsu T."/>
        </authorList>
    </citation>
    <scope>NUCLEOTIDE SEQUENCE [LARGE SCALE GENOMIC DNA]</scope>
    <source>
        <strain evidence="1 2">Ap-RA04</strain>
    </source>
</reference>
<gene>
    <name evidence="1" type="ORF">RVIR1_13650</name>
</gene>
<keyword evidence="2" id="KW-1185">Reference proteome</keyword>
<proteinExistence type="predicted"/>
<sequence length="173" mass="20464">MEFEYDVNLSFEAAKPLESLFNNFGYSLANIMANNYQLSVCRVYKHGCHAIVYYEDVQYNERVTDILFLHERYQDYKNHYSNFLSQEEFALWQNAIKGADKPAILKRLYQDNKISRAYLFKYAYNHPASLYELGKYNLFINNVFGKEKATQTEKIDELPLPNPIKDDLKLSLR</sequence>
<evidence type="ECO:0000313" key="1">
    <source>
        <dbReference type="EMBL" id="BBB15811.1"/>
    </source>
</evidence>
<organism evidence="1 2">
    <name type="scientific">Candidatus Rickettsiella viridis</name>
    <dbReference type="NCBI Taxonomy" id="676208"/>
    <lineage>
        <taxon>Bacteria</taxon>
        <taxon>Pseudomonadati</taxon>
        <taxon>Pseudomonadota</taxon>
        <taxon>Gammaproteobacteria</taxon>
        <taxon>Legionellales</taxon>
        <taxon>Coxiellaceae</taxon>
        <taxon>Rickettsiella</taxon>
    </lineage>
</organism>
<dbReference type="AlphaFoldDB" id="A0A2Z5UXD5"/>
<accession>A0A2Z5UXD5</accession>
<evidence type="ECO:0000313" key="2">
    <source>
        <dbReference type="Proteomes" id="UP000282483"/>
    </source>
</evidence>
<protein>
    <submittedName>
        <fullName evidence="1">Uncharacterized protein</fullName>
    </submittedName>
</protein>
<dbReference type="KEGG" id="rvi:RVIR1_13650"/>
<dbReference type="EMBL" id="AP018005">
    <property type="protein sequence ID" value="BBB15811.1"/>
    <property type="molecule type" value="Genomic_DNA"/>
</dbReference>